<reference evidence="1 2" key="1">
    <citation type="submission" date="2019-02" db="EMBL/GenBank/DDBJ databases">
        <title>Deep-cultivation of Planctomycetes and their phenomic and genomic characterization uncovers novel biology.</title>
        <authorList>
            <person name="Wiegand S."/>
            <person name="Jogler M."/>
            <person name="Boedeker C."/>
            <person name="Pinto D."/>
            <person name="Vollmers J."/>
            <person name="Rivas-Marin E."/>
            <person name="Kohn T."/>
            <person name="Peeters S.H."/>
            <person name="Heuer A."/>
            <person name="Rast P."/>
            <person name="Oberbeckmann S."/>
            <person name="Bunk B."/>
            <person name="Jeske O."/>
            <person name="Meyerdierks A."/>
            <person name="Storesund J.E."/>
            <person name="Kallscheuer N."/>
            <person name="Luecker S."/>
            <person name="Lage O.M."/>
            <person name="Pohl T."/>
            <person name="Merkel B.J."/>
            <person name="Hornburger P."/>
            <person name="Mueller R.-W."/>
            <person name="Bruemmer F."/>
            <person name="Labrenz M."/>
            <person name="Spormann A.M."/>
            <person name="Op Den Camp H."/>
            <person name="Overmann J."/>
            <person name="Amann R."/>
            <person name="Jetten M.S.M."/>
            <person name="Mascher T."/>
            <person name="Medema M.H."/>
            <person name="Devos D.P."/>
            <person name="Kaster A.-K."/>
            <person name="Ovreas L."/>
            <person name="Rohde M."/>
            <person name="Galperin M.Y."/>
            <person name="Jogler C."/>
        </authorList>
    </citation>
    <scope>NUCLEOTIDE SEQUENCE [LARGE SCALE GENOMIC DNA]</scope>
    <source>
        <strain evidence="1 2">Poly59</strain>
    </source>
</reference>
<dbReference type="EMBL" id="SJPX01000006">
    <property type="protein sequence ID" value="TWU46526.1"/>
    <property type="molecule type" value="Genomic_DNA"/>
</dbReference>
<dbReference type="RefSeq" id="WP_146537046.1">
    <property type="nucleotide sequence ID" value="NZ_SJPX01000006.1"/>
</dbReference>
<sequence length="114" mass="12736">MNRVATQREAIDFPNLQIHIEIVRRRGQPIALSLQTPSPTVPQAFDVADWPQCRWSGLSAEESSVERHAICNRLHAAAMSLDILERHTAEGDLEDVDAILNIAVESLTELERLA</sequence>
<dbReference type="OrthoDB" id="282663at2"/>
<gene>
    <name evidence="1" type="ORF">Poly59_54990</name>
</gene>
<protein>
    <submittedName>
        <fullName evidence="1">Uncharacterized protein</fullName>
    </submittedName>
</protein>
<name>A0A5C6EG18_9BACT</name>
<keyword evidence="2" id="KW-1185">Reference proteome</keyword>
<comment type="caution">
    <text evidence="1">The sequence shown here is derived from an EMBL/GenBank/DDBJ whole genome shotgun (WGS) entry which is preliminary data.</text>
</comment>
<dbReference type="AlphaFoldDB" id="A0A5C6EG18"/>
<proteinExistence type="predicted"/>
<accession>A0A5C6EG18</accession>
<organism evidence="1 2">
    <name type="scientific">Rubripirellula reticaptiva</name>
    <dbReference type="NCBI Taxonomy" id="2528013"/>
    <lineage>
        <taxon>Bacteria</taxon>
        <taxon>Pseudomonadati</taxon>
        <taxon>Planctomycetota</taxon>
        <taxon>Planctomycetia</taxon>
        <taxon>Pirellulales</taxon>
        <taxon>Pirellulaceae</taxon>
        <taxon>Rubripirellula</taxon>
    </lineage>
</organism>
<evidence type="ECO:0000313" key="2">
    <source>
        <dbReference type="Proteomes" id="UP000317977"/>
    </source>
</evidence>
<evidence type="ECO:0000313" key="1">
    <source>
        <dbReference type="EMBL" id="TWU46526.1"/>
    </source>
</evidence>
<dbReference type="Proteomes" id="UP000317977">
    <property type="component" value="Unassembled WGS sequence"/>
</dbReference>